<dbReference type="InterPro" id="IPR011006">
    <property type="entry name" value="CheY-like_superfamily"/>
</dbReference>
<accession>A0ABP9GTX0</accession>
<dbReference type="SMART" id="SM01012">
    <property type="entry name" value="ANTAR"/>
    <property type="match status" value="1"/>
</dbReference>
<dbReference type="EMBL" id="BAABIK010000028">
    <property type="protein sequence ID" value="GAA4952643.1"/>
    <property type="molecule type" value="Genomic_DNA"/>
</dbReference>
<protein>
    <recommendedName>
        <fullName evidence="2">ANTAR domain-containing protein</fullName>
    </recommendedName>
</protein>
<gene>
    <name evidence="3" type="ORF">GCM10023224_41750</name>
</gene>
<organism evidence="3 4">
    <name type="scientific">Streptomonospora halophila</name>
    <dbReference type="NCBI Taxonomy" id="427369"/>
    <lineage>
        <taxon>Bacteria</taxon>
        <taxon>Bacillati</taxon>
        <taxon>Actinomycetota</taxon>
        <taxon>Actinomycetes</taxon>
        <taxon>Streptosporangiales</taxon>
        <taxon>Nocardiopsidaceae</taxon>
        <taxon>Streptomonospora</taxon>
    </lineage>
</organism>
<evidence type="ECO:0000313" key="4">
    <source>
        <dbReference type="Proteomes" id="UP001499993"/>
    </source>
</evidence>
<dbReference type="SUPFAM" id="SSF52172">
    <property type="entry name" value="CheY-like"/>
    <property type="match status" value="1"/>
</dbReference>
<name>A0ABP9GTX0_9ACTN</name>
<proteinExistence type="predicted"/>
<dbReference type="InterPro" id="IPR005561">
    <property type="entry name" value="ANTAR"/>
</dbReference>
<comment type="caution">
    <text evidence="3">The sequence shown here is derived from an EMBL/GenBank/DDBJ whole genome shotgun (WGS) entry which is preliminary data.</text>
</comment>
<sequence>MGKDVTSNSAAGAAAAEAAVAGVIRRTSGGWRVHNGEELPELLNAMVLADLLAADEQPRGSAPAPPRASGGDGDGDGDEQARLRLTVAQLEHALHTRVVTEQAIGVLSERHGMTPRKAFELLRSASRSRGRKVAEMAREVVTSSTNPLTALPVELAAEGAAAQAAPRRGG</sequence>
<feature type="region of interest" description="Disordered" evidence="1">
    <location>
        <begin position="56"/>
        <end position="80"/>
    </location>
</feature>
<evidence type="ECO:0000313" key="3">
    <source>
        <dbReference type="EMBL" id="GAA4952643.1"/>
    </source>
</evidence>
<dbReference type="Pfam" id="PF03861">
    <property type="entry name" value="ANTAR"/>
    <property type="match status" value="1"/>
</dbReference>
<dbReference type="Proteomes" id="UP001499993">
    <property type="component" value="Unassembled WGS sequence"/>
</dbReference>
<feature type="domain" description="ANTAR" evidence="2">
    <location>
        <begin position="80"/>
        <end position="141"/>
    </location>
</feature>
<reference evidence="4" key="1">
    <citation type="journal article" date="2019" name="Int. J. Syst. Evol. Microbiol.">
        <title>The Global Catalogue of Microorganisms (GCM) 10K type strain sequencing project: providing services to taxonomists for standard genome sequencing and annotation.</title>
        <authorList>
            <consortium name="The Broad Institute Genomics Platform"/>
            <consortium name="The Broad Institute Genome Sequencing Center for Infectious Disease"/>
            <person name="Wu L."/>
            <person name="Ma J."/>
        </authorList>
    </citation>
    <scope>NUCLEOTIDE SEQUENCE [LARGE SCALE GENOMIC DNA]</scope>
    <source>
        <strain evidence="4">JCM 18123</strain>
    </source>
</reference>
<evidence type="ECO:0000259" key="2">
    <source>
        <dbReference type="PROSITE" id="PS50921"/>
    </source>
</evidence>
<evidence type="ECO:0000256" key="1">
    <source>
        <dbReference type="SAM" id="MobiDB-lite"/>
    </source>
</evidence>
<dbReference type="Gene3D" id="1.10.10.10">
    <property type="entry name" value="Winged helix-like DNA-binding domain superfamily/Winged helix DNA-binding domain"/>
    <property type="match status" value="1"/>
</dbReference>
<keyword evidence="4" id="KW-1185">Reference proteome</keyword>
<dbReference type="InterPro" id="IPR036388">
    <property type="entry name" value="WH-like_DNA-bd_sf"/>
</dbReference>
<dbReference type="PROSITE" id="PS50921">
    <property type="entry name" value="ANTAR"/>
    <property type="match status" value="1"/>
</dbReference>
<dbReference type="RefSeq" id="WP_425579419.1">
    <property type="nucleotide sequence ID" value="NZ_BAABIK010000028.1"/>
</dbReference>